<proteinExistence type="predicted"/>
<evidence type="ECO:0000313" key="3">
    <source>
        <dbReference type="Proteomes" id="UP001059380"/>
    </source>
</evidence>
<sequence length="142" mass="15191">MTHPQLARDLLGIFCAMQGAGTIAVDMNRTHAANPLWLHHARFHVVWQAATTVGLAIIELALLFGSGPITPLHFYLALALSALPAFGFFVALVTRGIYGGALSDPNGIRPLMIGRTLQIDLNLVAEIAVLIVLGAIVLLFRS</sequence>
<reference evidence="2" key="1">
    <citation type="submission" date="2021-04" db="EMBL/GenBank/DDBJ databases">
        <title>Phylogenetic analysis of Acidobacteriaceae.</title>
        <authorList>
            <person name="Qiu L."/>
            <person name="Zhang Q."/>
        </authorList>
    </citation>
    <scope>NUCLEOTIDE SEQUENCE</scope>
    <source>
        <strain evidence="2">DSM 25168</strain>
    </source>
</reference>
<accession>A0A9J7BSU0</accession>
<keyword evidence="3" id="KW-1185">Reference proteome</keyword>
<protein>
    <submittedName>
        <fullName evidence="2">Uncharacterized protein</fullName>
    </submittedName>
</protein>
<organism evidence="2 3">
    <name type="scientific">Occallatibacter riparius</name>
    <dbReference type="NCBI Taxonomy" id="1002689"/>
    <lineage>
        <taxon>Bacteria</taxon>
        <taxon>Pseudomonadati</taxon>
        <taxon>Acidobacteriota</taxon>
        <taxon>Terriglobia</taxon>
        <taxon>Terriglobales</taxon>
        <taxon>Acidobacteriaceae</taxon>
        <taxon>Occallatibacter</taxon>
    </lineage>
</organism>
<name>A0A9J7BSU0_9BACT</name>
<feature type="transmembrane region" description="Helical" evidence="1">
    <location>
        <begin position="45"/>
        <end position="66"/>
    </location>
</feature>
<dbReference type="KEGG" id="orp:MOP44_06970"/>
<dbReference type="EMBL" id="CP093313">
    <property type="protein sequence ID" value="UWZ85679.1"/>
    <property type="molecule type" value="Genomic_DNA"/>
</dbReference>
<keyword evidence="1" id="KW-1133">Transmembrane helix</keyword>
<dbReference type="AlphaFoldDB" id="A0A9J7BSU0"/>
<dbReference type="Proteomes" id="UP001059380">
    <property type="component" value="Chromosome"/>
</dbReference>
<feature type="transmembrane region" description="Helical" evidence="1">
    <location>
        <begin position="119"/>
        <end position="140"/>
    </location>
</feature>
<dbReference type="RefSeq" id="WP_260795269.1">
    <property type="nucleotide sequence ID" value="NZ_CP093313.1"/>
</dbReference>
<keyword evidence="1" id="KW-0812">Transmembrane</keyword>
<evidence type="ECO:0000256" key="1">
    <source>
        <dbReference type="SAM" id="Phobius"/>
    </source>
</evidence>
<keyword evidence="1" id="KW-0472">Membrane</keyword>
<gene>
    <name evidence="2" type="ORF">MOP44_06970</name>
</gene>
<evidence type="ECO:0000313" key="2">
    <source>
        <dbReference type="EMBL" id="UWZ85679.1"/>
    </source>
</evidence>
<feature type="transmembrane region" description="Helical" evidence="1">
    <location>
        <begin position="72"/>
        <end position="98"/>
    </location>
</feature>